<dbReference type="InterPro" id="IPR021522">
    <property type="entry name" value="MctB"/>
</dbReference>
<name>A0A1J5R111_9ZZZZ</name>
<evidence type="ECO:0000256" key="1">
    <source>
        <dbReference type="SAM" id="MobiDB-lite"/>
    </source>
</evidence>
<feature type="compositionally biased region" description="Low complexity" evidence="1">
    <location>
        <begin position="322"/>
        <end position="340"/>
    </location>
</feature>
<reference evidence="2" key="1">
    <citation type="submission" date="2016-10" db="EMBL/GenBank/DDBJ databases">
        <title>Sequence of Gallionella enrichment culture.</title>
        <authorList>
            <person name="Poehlein A."/>
            <person name="Muehling M."/>
            <person name="Daniel R."/>
        </authorList>
    </citation>
    <scope>NUCLEOTIDE SEQUENCE</scope>
</reference>
<dbReference type="Pfam" id="PF11382">
    <property type="entry name" value="MctB"/>
    <property type="match status" value="1"/>
</dbReference>
<gene>
    <name evidence="2" type="primary">mctB</name>
    <name evidence="2" type="ORF">GALL_347960</name>
</gene>
<comment type="caution">
    <text evidence="2">The sequence shown here is derived from an EMBL/GenBank/DDBJ whole genome shotgun (WGS) entry which is preliminary data.</text>
</comment>
<protein>
    <submittedName>
        <fullName evidence="2">Copper transporter MctB</fullName>
    </submittedName>
</protein>
<dbReference type="GO" id="GO:0016020">
    <property type="term" value="C:membrane"/>
    <property type="evidence" value="ECO:0007669"/>
    <property type="project" value="InterPro"/>
</dbReference>
<accession>A0A1J5R111</accession>
<sequence>MIDFRYHIVSLISVFLALAVGIALGAGPLKETIGDTLTGQVAQLRTEKDALRGELDTANGSLKDAQAFLSAASPQLVGGTLPGRRVAVVLLGKNDQSIVDAITSQLKAAGASVSAQVQVTDTWTSSAKPTFRQTLAAQLTPYLDPAPAQNATVDTQLAEALAQSLTGANPSSPNTLSESAGTVLQTLVKAELITTTADVTAPADAIVVVAGPIATNGAPAATPDPTTVTSAEMEIARSAQARSEGAVIVGGSVKQGLVTDILADNTVSSRLTTVSDGHEVVGQISVPLALNARIGGVNGHYGTGTDLTPIPTTVKLEPVGRTPTPAGSTGSTASSSGATG</sequence>
<evidence type="ECO:0000313" key="2">
    <source>
        <dbReference type="EMBL" id="OIQ83411.1"/>
    </source>
</evidence>
<dbReference type="EMBL" id="MLJW01000706">
    <property type="protein sequence ID" value="OIQ83411.1"/>
    <property type="molecule type" value="Genomic_DNA"/>
</dbReference>
<proteinExistence type="predicted"/>
<dbReference type="AlphaFoldDB" id="A0A1J5R111"/>
<feature type="region of interest" description="Disordered" evidence="1">
    <location>
        <begin position="316"/>
        <end position="340"/>
    </location>
</feature>
<dbReference type="GO" id="GO:0055070">
    <property type="term" value="P:copper ion homeostasis"/>
    <property type="evidence" value="ECO:0007669"/>
    <property type="project" value="InterPro"/>
</dbReference>
<organism evidence="2">
    <name type="scientific">mine drainage metagenome</name>
    <dbReference type="NCBI Taxonomy" id="410659"/>
    <lineage>
        <taxon>unclassified sequences</taxon>
        <taxon>metagenomes</taxon>
        <taxon>ecological metagenomes</taxon>
    </lineage>
</organism>